<evidence type="ECO:0000256" key="1">
    <source>
        <dbReference type="ARBA" id="ARBA00013279"/>
    </source>
</evidence>
<dbReference type="InterPro" id="IPR051299">
    <property type="entry name" value="AB_hydrolase_lip/est"/>
</dbReference>
<feature type="domain" description="Fungal lipase-type" evidence="4">
    <location>
        <begin position="146"/>
        <end position="310"/>
    </location>
</feature>
<evidence type="ECO:0000256" key="3">
    <source>
        <dbReference type="SAM" id="SignalP"/>
    </source>
</evidence>
<reference evidence="5 6" key="1">
    <citation type="journal article" date="2004" name="Science">
        <title>The Ashbya gossypii genome as a tool for mapping the ancient Saccharomyces cerevisiae genome.</title>
        <authorList>
            <person name="Dietrich F.S."/>
            <person name="Voegeli S."/>
            <person name="Brachat S."/>
            <person name="Lerch A."/>
            <person name="Gates K."/>
            <person name="Steiner S."/>
            <person name="Mohr C."/>
            <person name="Pohlmann R."/>
            <person name="Luedi P."/>
            <person name="Choi S."/>
            <person name="Wing R.A."/>
            <person name="Flavier A."/>
            <person name="Gaffney T.D."/>
            <person name="Philippsen P."/>
        </authorList>
    </citation>
    <scope>NUCLEOTIDE SEQUENCE [LARGE SCALE GENOMIC DNA]</scope>
    <source>
        <strain evidence="6">ATCC 10895 / CBS 109.51 / FGSC 9923 / NRRL Y-1056</strain>
    </source>
</reference>
<dbReference type="PANTHER" id="PTHR46640:SF3">
    <property type="entry name" value="LIPASE LIH1-RELATED"/>
    <property type="match status" value="1"/>
</dbReference>
<dbReference type="Gene3D" id="3.40.50.1820">
    <property type="entry name" value="alpha/beta hydrolase"/>
    <property type="match status" value="1"/>
</dbReference>
<proteinExistence type="predicted"/>
<feature type="chain" id="PRO_5004286553" description="triacylglycerol lipase" evidence="3">
    <location>
        <begin position="20"/>
        <end position="382"/>
    </location>
</feature>
<dbReference type="PANTHER" id="PTHR46640">
    <property type="entry name" value="TRIACYLGLYCEROL LIPASE, PUTATIVE (AFU_ORTHOLOGUE AFUA_6G06510)-RELATED"/>
    <property type="match status" value="1"/>
</dbReference>
<dbReference type="KEGG" id="ago:AGOS_ABR159C"/>
<dbReference type="RefSeq" id="NP_983107.1">
    <property type="nucleotide sequence ID" value="NM_208460.1"/>
</dbReference>
<organism evidence="5 6">
    <name type="scientific">Eremothecium gossypii (strain ATCC 10895 / CBS 109.51 / FGSC 9923 / NRRL Y-1056)</name>
    <name type="common">Yeast</name>
    <name type="synonym">Ashbya gossypii</name>
    <dbReference type="NCBI Taxonomy" id="284811"/>
    <lineage>
        <taxon>Eukaryota</taxon>
        <taxon>Fungi</taxon>
        <taxon>Dikarya</taxon>
        <taxon>Ascomycota</taxon>
        <taxon>Saccharomycotina</taxon>
        <taxon>Saccharomycetes</taxon>
        <taxon>Saccharomycetales</taxon>
        <taxon>Saccharomycetaceae</taxon>
        <taxon>Eremothecium</taxon>
    </lineage>
</organism>
<dbReference type="CDD" id="cd00519">
    <property type="entry name" value="Lipase_3"/>
    <property type="match status" value="1"/>
</dbReference>
<dbReference type="FunCoup" id="Q75D64">
    <property type="interactions" value="17"/>
</dbReference>
<dbReference type="Pfam" id="PF01764">
    <property type="entry name" value="Lipase_3"/>
    <property type="match status" value="1"/>
</dbReference>
<dbReference type="EC" id="3.1.1.3" evidence="1"/>
<dbReference type="eggNOG" id="KOG4569">
    <property type="taxonomic scope" value="Eukaryota"/>
</dbReference>
<dbReference type="ESTHER" id="ashgo-q75d64">
    <property type="family name" value="Lipase_3"/>
</dbReference>
<dbReference type="InterPro" id="IPR002921">
    <property type="entry name" value="Fungal_lipase-type"/>
</dbReference>
<dbReference type="AlphaFoldDB" id="Q75D64"/>
<evidence type="ECO:0000313" key="6">
    <source>
        <dbReference type="Proteomes" id="UP000000591"/>
    </source>
</evidence>
<dbReference type="GO" id="GO:0004806">
    <property type="term" value="F:triacylglycerol lipase activity"/>
    <property type="evidence" value="ECO:0007669"/>
    <property type="project" value="UniProtKB-EC"/>
</dbReference>
<dbReference type="GO" id="GO:0006629">
    <property type="term" value="P:lipid metabolic process"/>
    <property type="evidence" value="ECO:0007669"/>
    <property type="project" value="InterPro"/>
</dbReference>
<name>Q75D64_EREGS</name>
<dbReference type="GeneID" id="4619217"/>
<keyword evidence="6" id="KW-1185">Reference proteome</keyword>
<dbReference type="InterPro" id="IPR029058">
    <property type="entry name" value="AB_hydrolase_fold"/>
</dbReference>
<keyword evidence="2" id="KW-0378">Hydrolase</keyword>
<feature type="signal peptide" evidence="3">
    <location>
        <begin position="1"/>
        <end position="19"/>
    </location>
</feature>
<evidence type="ECO:0000313" key="5">
    <source>
        <dbReference type="EMBL" id="AAS50931.1"/>
    </source>
</evidence>
<evidence type="ECO:0000256" key="2">
    <source>
        <dbReference type="ARBA" id="ARBA00022801"/>
    </source>
</evidence>
<gene>
    <name evidence="5" type="ORF">AGOS_ABR159C</name>
</gene>
<dbReference type="InParanoid" id="Q75D64"/>
<accession>Q75D64</accession>
<dbReference type="HOGENOM" id="CLU_032957_3_0_1"/>
<dbReference type="OrthoDB" id="406844at2759"/>
<dbReference type="OMA" id="YEHRAYF"/>
<dbReference type="EMBL" id="AE016815">
    <property type="protein sequence ID" value="AAS50931.1"/>
    <property type="molecule type" value="Genomic_DNA"/>
</dbReference>
<reference evidence="6" key="2">
    <citation type="journal article" date="2013" name="G3 (Bethesda)">
        <title>Genomes of Ashbya fungi isolated from insects reveal four mating-type loci, numerous translocations, lack of transposons, and distinct gene duplications.</title>
        <authorList>
            <person name="Dietrich F.S."/>
            <person name="Voegeli S."/>
            <person name="Kuo S."/>
            <person name="Philippsen P."/>
        </authorList>
    </citation>
    <scope>GENOME REANNOTATION</scope>
    <source>
        <strain evidence="6">ATCC 10895 / CBS 109.51 / FGSC 9923 / NRRL Y-1056</strain>
    </source>
</reference>
<evidence type="ECO:0000259" key="4">
    <source>
        <dbReference type="Pfam" id="PF01764"/>
    </source>
</evidence>
<sequence>MHLMMILTLLCLFGRFGRGLAPRLGGLVGIGGVADVGGEELNSSALQTSETLAAEASHVTITRAGYDKLVYFSKICALTYCIKDRTLVENKTFYDGGCPADLEFCSNLTVNPTAKRTRVELVLEAERNELGTGYVAVDHGRQVVILAFRGSSTQQDWFSDMQIHPIAYVPASLTRYNKLVADGVIPPCVDCKVHRGFYRFAKTLNRNFLERIERIYNLYPNYKLVVTGHSLGAALASLCGIELALRGFEPLVLTYATPRMFNHSLRDWVNALFKTEQIHFESVQKKELQLNKGYFRVVHTRDYIPMVPPLYVAAGLEIYIEKLHFPHELKDLHYRGMNLEPLWHIEGDLLSPRSRFNERIEKWLHMYEHRSYFIMINTCSGF</sequence>
<dbReference type="SUPFAM" id="SSF53474">
    <property type="entry name" value="alpha/beta-Hydrolases"/>
    <property type="match status" value="1"/>
</dbReference>
<dbReference type="Proteomes" id="UP000000591">
    <property type="component" value="Chromosome II"/>
</dbReference>
<keyword evidence="3" id="KW-0732">Signal</keyword>
<protein>
    <recommendedName>
        <fullName evidence="1">triacylglycerol lipase</fullName>
        <ecNumber evidence="1">3.1.1.3</ecNumber>
    </recommendedName>
</protein>